<dbReference type="SUPFAM" id="SSF51905">
    <property type="entry name" value="FAD/NAD(P)-binding domain"/>
    <property type="match status" value="1"/>
</dbReference>
<dbReference type="PANTHER" id="PTHR43735">
    <property type="entry name" value="APOPTOSIS-INDUCING FACTOR 1"/>
    <property type="match status" value="1"/>
</dbReference>
<organism evidence="14 15">
    <name type="scientific">Exaiptasia diaphana</name>
    <name type="common">Tropical sea anemone</name>
    <name type="synonym">Aiptasia pulchella</name>
    <dbReference type="NCBI Taxonomy" id="2652724"/>
    <lineage>
        <taxon>Eukaryota</taxon>
        <taxon>Metazoa</taxon>
        <taxon>Cnidaria</taxon>
        <taxon>Anthozoa</taxon>
        <taxon>Hexacorallia</taxon>
        <taxon>Actiniaria</taxon>
        <taxon>Aiptasiidae</taxon>
        <taxon>Exaiptasia</taxon>
    </lineage>
</organism>
<evidence type="ECO:0000256" key="6">
    <source>
        <dbReference type="ARBA" id="ARBA00040253"/>
    </source>
</evidence>
<evidence type="ECO:0000256" key="10">
    <source>
        <dbReference type="ARBA" id="ARBA00049236"/>
    </source>
</evidence>
<dbReference type="InterPro" id="IPR036188">
    <property type="entry name" value="FAD/NAD-bd_sf"/>
</dbReference>
<evidence type="ECO:0000256" key="5">
    <source>
        <dbReference type="ARBA" id="ARBA00037027"/>
    </source>
</evidence>
<comment type="catalytic activity">
    <reaction evidence="9">
        <text>menadione + NADH + H(+) = menadiol + NAD(+)</text>
        <dbReference type="Rhea" id="RHEA:69695"/>
        <dbReference type="ChEBI" id="CHEBI:6746"/>
        <dbReference type="ChEBI" id="CHEBI:15378"/>
        <dbReference type="ChEBI" id="CHEBI:28869"/>
        <dbReference type="ChEBI" id="CHEBI:57540"/>
        <dbReference type="ChEBI" id="CHEBI:57945"/>
    </reaction>
    <physiologicalReaction direction="left-to-right" evidence="9">
        <dbReference type="Rhea" id="RHEA:69696"/>
    </physiologicalReaction>
</comment>
<comment type="catalytic activity">
    <reaction evidence="12">
        <text>menaquinone-4 + NADH + H(+) = menaquinol-4 + NAD(+)</text>
        <dbReference type="Rhea" id="RHEA:74079"/>
        <dbReference type="ChEBI" id="CHEBI:15378"/>
        <dbReference type="ChEBI" id="CHEBI:57540"/>
        <dbReference type="ChEBI" id="CHEBI:57945"/>
        <dbReference type="ChEBI" id="CHEBI:78277"/>
        <dbReference type="ChEBI" id="CHEBI:193091"/>
    </reaction>
    <physiologicalReaction direction="left-to-right" evidence="12">
        <dbReference type="Rhea" id="RHEA:74080"/>
    </physiologicalReaction>
</comment>
<dbReference type="Proteomes" id="UP000887567">
    <property type="component" value="Unplaced"/>
</dbReference>
<evidence type="ECO:0000256" key="2">
    <source>
        <dbReference type="ARBA" id="ARBA00022630"/>
    </source>
</evidence>
<dbReference type="OrthoDB" id="3244603at2759"/>
<protein>
    <recommendedName>
        <fullName evidence="6">Ferroptosis suppressor protein 1</fullName>
    </recommendedName>
    <alternativeName>
        <fullName evidence="7">Apoptosis-inducing factor homologous mitochondrion-associated inducer of death</fullName>
    </alternativeName>
    <alternativeName>
        <fullName evidence="8">p53-responsive gene 3 protein</fullName>
    </alternativeName>
</protein>
<evidence type="ECO:0000313" key="15">
    <source>
        <dbReference type="Proteomes" id="UP000887567"/>
    </source>
</evidence>
<dbReference type="GO" id="GO:0050660">
    <property type="term" value="F:flavin adenine dinucleotide binding"/>
    <property type="evidence" value="ECO:0007669"/>
    <property type="project" value="TreeGrafter"/>
</dbReference>
<sequence>TGYIKKCLIPFEPTFGDKFKRGKVVGINVQQQTVTLASGETIHYDELVIATGTTGKFPSKLPVDTSASEAIARYEDMVAKVQKAQDIVLIGGGAVGVELSGDIKEDYKEKEVTLIHPREIIVNDRVSESFQNTVKERLKTLGVKTMLEGKSFIISAGRSGGAVQMGNWVFGDWLSRTIKGNSVFTPMQWKAMGQEMPK</sequence>
<evidence type="ECO:0000256" key="12">
    <source>
        <dbReference type="ARBA" id="ARBA00049479"/>
    </source>
</evidence>
<dbReference type="GO" id="GO:0005737">
    <property type="term" value="C:cytoplasm"/>
    <property type="evidence" value="ECO:0007669"/>
    <property type="project" value="TreeGrafter"/>
</dbReference>
<comment type="catalytic activity">
    <reaction evidence="10">
        <text>ubiquinone-10 + NADH + H(+) = ubiquinol-10 + NAD(+)</text>
        <dbReference type="Rhea" id="RHEA:61984"/>
        <dbReference type="ChEBI" id="CHEBI:15378"/>
        <dbReference type="ChEBI" id="CHEBI:46245"/>
        <dbReference type="ChEBI" id="CHEBI:57540"/>
        <dbReference type="ChEBI" id="CHEBI:57945"/>
        <dbReference type="ChEBI" id="CHEBI:64183"/>
    </reaction>
    <physiologicalReaction direction="left-to-right" evidence="10">
        <dbReference type="Rhea" id="RHEA:61985"/>
    </physiologicalReaction>
</comment>
<dbReference type="EnsemblMetazoa" id="XM_021039487.2">
    <property type="protein sequence ID" value="XP_020895146.2"/>
    <property type="gene ID" value="LOC110234122"/>
</dbReference>
<dbReference type="KEGG" id="epa:110234122"/>
<evidence type="ECO:0000256" key="1">
    <source>
        <dbReference type="ARBA" id="ARBA00006442"/>
    </source>
</evidence>
<keyword evidence="3" id="KW-0274">FAD</keyword>
<name>A0A913WWL1_EXADI</name>
<dbReference type="AlphaFoldDB" id="A0A913WWL1"/>
<keyword evidence="15" id="KW-1185">Reference proteome</keyword>
<feature type="domain" description="FAD/NAD(P)-binding" evidence="13">
    <location>
        <begin position="22"/>
        <end position="148"/>
    </location>
</feature>
<dbReference type="Pfam" id="PF07992">
    <property type="entry name" value="Pyr_redox_2"/>
    <property type="match status" value="1"/>
</dbReference>
<comment type="similarity">
    <text evidence="1">Belongs to the FAD-dependent oxidoreductase family.</text>
</comment>
<reference evidence="14" key="1">
    <citation type="submission" date="2022-11" db="UniProtKB">
        <authorList>
            <consortium name="EnsemblMetazoa"/>
        </authorList>
    </citation>
    <scope>IDENTIFICATION</scope>
</reference>
<evidence type="ECO:0000256" key="9">
    <source>
        <dbReference type="ARBA" id="ARBA00048412"/>
    </source>
</evidence>
<dbReference type="GO" id="GO:0004174">
    <property type="term" value="F:electron-transferring-flavoprotein dehydrogenase activity"/>
    <property type="evidence" value="ECO:0007669"/>
    <property type="project" value="TreeGrafter"/>
</dbReference>
<evidence type="ECO:0000256" key="3">
    <source>
        <dbReference type="ARBA" id="ARBA00022827"/>
    </source>
</evidence>
<evidence type="ECO:0000259" key="13">
    <source>
        <dbReference type="Pfam" id="PF07992"/>
    </source>
</evidence>
<accession>A0A913WWL1</accession>
<keyword evidence="2" id="KW-0285">Flavoprotein</keyword>
<evidence type="ECO:0000313" key="14">
    <source>
        <dbReference type="EnsemblMetazoa" id="XP_020895146.2"/>
    </source>
</evidence>
<evidence type="ECO:0000256" key="4">
    <source>
        <dbReference type="ARBA" id="ARBA00023002"/>
    </source>
</evidence>
<keyword evidence="4" id="KW-0560">Oxidoreductase</keyword>
<evidence type="ECO:0000256" key="11">
    <source>
        <dbReference type="ARBA" id="ARBA00049275"/>
    </source>
</evidence>
<evidence type="ECO:0000256" key="7">
    <source>
        <dbReference type="ARBA" id="ARBA00041541"/>
    </source>
</evidence>
<comment type="cofactor">
    <cofactor evidence="5">
        <name>6-hydroxy-FAD</name>
        <dbReference type="ChEBI" id="CHEBI:60470"/>
    </cofactor>
</comment>
<proteinExistence type="inferred from homology"/>
<dbReference type="GeneID" id="110234122"/>
<dbReference type="RefSeq" id="XP_020895146.2">
    <property type="nucleotide sequence ID" value="XM_021039487.2"/>
</dbReference>
<dbReference type="PANTHER" id="PTHR43735:SF3">
    <property type="entry name" value="FERROPTOSIS SUPPRESSOR PROTEIN 1"/>
    <property type="match status" value="1"/>
</dbReference>
<dbReference type="Gene3D" id="3.50.50.60">
    <property type="entry name" value="FAD/NAD(P)-binding domain"/>
    <property type="match status" value="2"/>
</dbReference>
<dbReference type="InterPro" id="IPR023753">
    <property type="entry name" value="FAD/NAD-binding_dom"/>
</dbReference>
<comment type="catalytic activity">
    <reaction evidence="11">
        <text>phylloquinone + NADH + H(+) = phylloquinol + NAD(+)</text>
        <dbReference type="Rhea" id="RHEA:74075"/>
        <dbReference type="ChEBI" id="CHEBI:15378"/>
        <dbReference type="ChEBI" id="CHEBI:18067"/>
        <dbReference type="ChEBI" id="CHEBI:28433"/>
        <dbReference type="ChEBI" id="CHEBI:57540"/>
        <dbReference type="ChEBI" id="CHEBI:57945"/>
    </reaction>
    <physiologicalReaction direction="left-to-right" evidence="11">
        <dbReference type="Rhea" id="RHEA:74076"/>
    </physiologicalReaction>
</comment>
<evidence type="ECO:0000256" key="8">
    <source>
        <dbReference type="ARBA" id="ARBA00042318"/>
    </source>
</evidence>